<dbReference type="EMBL" id="CADCUP010000094">
    <property type="protein sequence ID" value="CAA9387578.1"/>
    <property type="molecule type" value="Genomic_DNA"/>
</dbReference>
<organism evidence="2">
    <name type="scientific">uncultured Nocardioides sp</name>
    <dbReference type="NCBI Taxonomy" id="198441"/>
    <lineage>
        <taxon>Bacteria</taxon>
        <taxon>Bacillati</taxon>
        <taxon>Actinomycetota</taxon>
        <taxon>Actinomycetes</taxon>
        <taxon>Propionibacteriales</taxon>
        <taxon>Nocardioidaceae</taxon>
        <taxon>Nocardioides</taxon>
        <taxon>environmental samples</taxon>
    </lineage>
</organism>
<protein>
    <submittedName>
        <fullName evidence="2">Uncharacterized protein</fullName>
    </submittedName>
</protein>
<feature type="non-terminal residue" evidence="2">
    <location>
        <position position="55"/>
    </location>
</feature>
<feature type="non-terminal residue" evidence="2">
    <location>
        <position position="1"/>
    </location>
</feature>
<gene>
    <name evidence="2" type="ORF">AVDCRST_MAG06-1372</name>
</gene>
<dbReference type="AlphaFoldDB" id="A0A6J4NKW7"/>
<feature type="region of interest" description="Disordered" evidence="1">
    <location>
        <begin position="30"/>
        <end position="55"/>
    </location>
</feature>
<name>A0A6J4NKW7_9ACTN</name>
<evidence type="ECO:0000313" key="2">
    <source>
        <dbReference type="EMBL" id="CAA9387578.1"/>
    </source>
</evidence>
<accession>A0A6J4NKW7</accession>
<feature type="compositionally biased region" description="Pro residues" evidence="1">
    <location>
        <begin position="42"/>
        <end position="55"/>
    </location>
</feature>
<sequence length="55" mass="5833">WPFRARSPAARLPRSSRCADDRVGGLVVDTIAGRRNRRRGPIPAPSSPLGSPAPG</sequence>
<reference evidence="2" key="1">
    <citation type="submission" date="2020-02" db="EMBL/GenBank/DDBJ databases">
        <authorList>
            <person name="Meier V. D."/>
        </authorList>
    </citation>
    <scope>NUCLEOTIDE SEQUENCE</scope>
    <source>
        <strain evidence="2">AVDCRST_MAG06</strain>
    </source>
</reference>
<evidence type="ECO:0000256" key="1">
    <source>
        <dbReference type="SAM" id="MobiDB-lite"/>
    </source>
</evidence>
<proteinExistence type="predicted"/>